<dbReference type="PANTHER" id="PTHR24148:SF64">
    <property type="entry name" value="HETEROKARYON INCOMPATIBILITY DOMAIN-CONTAINING PROTEIN"/>
    <property type="match status" value="1"/>
</dbReference>
<evidence type="ECO:0000259" key="1">
    <source>
        <dbReference type="Pfam" id="PF06985"/>
    </source>
</evidence>
<sequence length="416" mass="48008">MSSSLWQQLSSERSTRVLVLHPLDRNHPEDIYTSLEEVNIDQQPHYDAISWTWGPEVKQQQIYVDGQEVLIRGHLRQFLLKVRGSEYGRRLWVDALCINQQDMVEKSHQVAMMGEIFKGATNVLAWVGSEADGSKEALRWLREAAWKVRADRIGVGVGPRQKETARVLMALLKRSWFGRKRVEVHCGNEVVKWEDLAIAIRWWCYGPGEITAEASHLKAVAQRLALLDTQRHFHRNQNSPWTKKDSFHHNRDISEIVHDFKSFQCTDPRDRIFALISLEVDIPSTVKLKPDYTLTREQTFVSVFRQKQPHLVFDCFKSRYLGSLAKFAWQMAETLGLQGHEHVADILRQGIQEGDKEDVWRGTARAIQDGNVFGHVKTFLPLSARRRAKTTTPHHTLDTTYVEVGTEVGILQRIYL</sequence>
<dbReference type="Proteomes" id="UP001345691">
    <property type="component" value="Unassembled WGS sequence"/>
</dbReference>
<comment type="caution">
    <text evidence="2">The sequence shown here is derived from an EMBL/GenBank/DDBJ whole genome shotgun (WGS) entry which is preliminary data.</text>
</comment>
<organism evidence="2 3">
    <name type="scientific">Exophiala sideris</name>
    <dbReference type="NCBI Taxonomy" id="1016849"/>
    <lineage>
        <taxon>Eukaryota</taxon>
        <taxon>Fungi</taxon>
        <taxon>Dikarya</taxon>
        <taxon>Ascomycota</taxon>
        <taxon>Pezizomycotina</taxon>
        <taxon>Eurotiomycetes</taxon>
        <taxon>Chaetothyriomycetidae</taxon>
        <taxon>Chaetothyriales</taxon>
        <taxon>Herpotrichiellaceae</taxon>
        <taxon>Exophiala</taxon>
    </lineage>
</organism>
<reference evidence="2 3" key="1">
    <citation type="submission" date="2023-08" db="EMBL/GenBank/DDBJ databases">
        <title>Black Yeasts Isolated from many extreme environments.</title>
        <authorList>
            <person name="Coleine C."/>
            <person name="Stajich J.E."/>
            <person name="Selbmann L."/>
        </authorList>
    </citation>
    <scope>NUCLEOTIDE SEQUENCE [LARGE SCALE GENOMIC DNA]</scope>
    <source>
        <strain evidence="2 3">CCFEE 6328</strain>
    </source>
</reference>
<accession>A0ABR0J059</accession>
<feature type="domain" description="Heterokaryon incompatibility" evidence="1">
    <location>
        <begin position="46"/>
        <end position="179"/>
    </location>
</feature>
<dbReference type="InterPro" id="IPR052895">
    <property type="entry name" value="HetReg/Transcr_Mod"/>
</dbReference>
<name>A0ABR0J059_9EURO</name>
<dbReference type="InterPro" id="IPR010730">
    <property type="entry name" value="HET"/>
</dbReference>
<dbReference type="Pfam" id="PF06985">
    <property type="entry name" value="HET"/>
    <property type="match status" value="1"/>
</dbReference>
<dbReference type="EMBL" id="JAVRRF010000026">
    <property type="protein sequence ID" value="KAK5053402.1"/>
    <property type="molecule type" value="Genomic_DNA"/>
</dbReference>
<gene>
    <name evidence="2" type="ORF">LTR69_009360</name>
</gene>
<keyword evidence="3" id="KW-1185">Reference proteome</keyword>
<evidence type="ECO:0000313" key="3">
    <source>
        <dbReference type="Proteomes" id="UP001345691"/>
    </source>
</evidence>
<dbReference type="PANTHER" id="PTHR24148">
    <property type="entry name" value="ANKYRIN REPEAT DOMAIN-CONTAINING PROTEIN 39 HOMOLOG-RELATED"/>
    <property type="match status" value="1"/>
</dbReference>
<protein>
    <recommendedName>
        <fullName evidence="1">Heterokaryon incompatibility domain-containing protein</fullName>
    </recommendedName>
</protein>
<proteinExistence type="predicted"/>
<evidence type="ECO:0000313" key="2">
    <source>
        <dbReference type="EMBL" id="KAK5053402.1"/>
    </source>
</evidence>